<evidence type="ECO:0000313" key="2">
    <source>
        <dbReference type="Proteomes" id="UP000184300"/>
    </source>
</evidence>
<organism evidence="1 2">
    <name type="scientific">Aspergillus glaucus CBS 516.65</name>
    <dbReference type="NCBI Taxonomy" id="1160497"/>
    <lineage>
        <taxon>Eukaryota</taxon>
        <taxon>Fungi</taxon>
        <taxon>Dikarya</taxon>
        <taxon>Ascomycota</taxon>
        <taxon>Pezizomycotina</taxon>
        <taxon>Eurotiomycetes</taxon>
        <taxon>Eurotiomycetidae</taxon>
        <taxon>Eurotiales</taxon>
        <taxon>Aspergillaceae</taxon>
        <taxon>Aspergillus</taxon>
        <taxon>Aspergillus subgen. Aspergillus</taxon>
    </lineage>
</organism>
<keyword evidence="2" id="KW-1185">Reference proteome</keyword>
<protein>
    <recommendedName>
        <fullName evidence="3">Aminoglycoside phosphotransferase domain-containing protein</fullName>
    </recommendedName>
</protein>
<dbReference type="STRING" id="1160497.A0A1L9VHN7"/>
<dbReference type="EMBL" id="KV878899">
    <property type="protein sequence ID" value="OJJ83414.1"/>
    <property type="molecule type" value="Genomic_DNA"/>
</dbReference>
<reference evidence="2" key="1">
    <citation type="journal article" date="2017" name="Genome Biol.">
        <title>Comparative genomics reveals high biological diversity and specific adaptations in the industrially and medically important fungal genus Aspergillus.</title>
        <authorList>
            <person name="de Vries R.P."/>
            <person name="Riley R."/>
            <person name="Wiebenga A."/>
            <person name="Aguilar-Osorio G."/>
            <person name="Amillis S."/>
            <person name="Uchima C.A."/>
            <person name="Anderluh G."/>
            <person name="Asadollahi M."/>
            <person name="Askin M."/>
            <person name="Barry K."/>
            <person name="Battaglia E."/>
            <person name="Bayram O."/>
            <person name="Benocci T."/>
            <person name="Braus-Stromeyer S.A."/>
            <person name="Caldana C."/>
            <person name="Canovas D."/>
            <person name="Cerqueira G.C."/>
            <person name="Chen F."/>
            <person name="Chen W."/>
            <person name="Choi C."/>
            <person name="Clum A."/>
            <person name="Dos Santos R.A."/>
            <person name="Damasio A.R."/>
            <person name="Diallinas G."/>
            <person name="Emri T."/>
            <person name="Fekete E."/>
            <person name="Flipphi M."/>
            <person name="Freyberg S."/>
            <person name="Gallo A."/>
            <person name="Gournas C."/>
            <person name="Habgood R."/>
            <person name="Hainaut M."/>
            <person name="Harispe M.L."/>
            <person name="Henrissat B."/>
            <person name="Hilden K.S."/>
            <person name="Hope R."/>
            <person name="Hossain A."/>
            <person name="Karabika E."/>
            <person name="Karaffa L."/>
            <person name="Karanyi Z."/>
            <person name="Krasevec N."/>
            <person name="Kuo A."/>
            <person name="Kusch H."/>
            <person name="LaButti K."/>
            <person name="Lagendijk E.L."/>
            <person name="Lapidus A."/>
            <person name="Levasseur A."/>
            <person name="Lindquist E."/>
            <person name="Lipzen A."/>
            <person name="Logrieco A.F."/>
            <person name="MacCabe A."/>
            <person name="Maekelae M.R."/>
            <person name="Malavazi I."/>
            <person name="Melin P."/>
            <person name="Meyer V."/>
            <person name="Mielnichuk N."/>
            <person name="Miskei M."/>
            <person name="Molnar A.P."/>
            <person name="Mule G."/>
            <person name="Ngan C.Y."/>
            <person name="Orejas M."/>
            <person name="Orosz E."/>
            <person name="Ouedraogo J.P."/>
            <person name="Overkamp K.M."/>
            <person name="Park H.-S."/>
            <person name="Perrone G."/>
            <person name="Piumi F."/>
            <person name="Punt P.J."/>
            <person name="Ram A.F."/>
            <person name="Ramon A."/>
            <person name="Rauscher S."/>
            <person name="Record E."/>
            <person name="Riano-Pachon D.M."/>
            <person name="Robert V."/>
            <person name="Roehrig J."/>
            <person name="Ruller R."/>
            <person name="Salamov A."/>
            <person name="Salih N.S."/>
            <person name="Samson R.A."/>
            <person name="Sandor E."/>
            <person name="Sanguinetti M."/>
            <person name="Schuetze T."/>
            <person name="Sepcic K."/>
            <person name="Shelest E."/>
            <person name="Sherlock G."/>
            <person name="Sophianopoulou V."/>
            <person name="Squina F.M."/>
            <person name="Sun H."/>
            <person name="Susca A."/>
            <person name="Todd R.B."/>
            <person name="Tsang A."/>
            <person name="Unkles S.E."/>
            <person name="van de Wiele N."/>
            <person name="van Rossen-Uffink D."/>
            <person name="Oliveira J.V."/>
            <person name="Vesth T.C."/>
            <person name="Visser J."/>
            <person name="Yu J.-H."/>
            <person name="Zhou M."/>
            <person name="Andersen M.R."/>
            <person name="Archer D.B."/>
            <person name="Baker S.E."/>
            <person name="Benoit I."/>
            <person name="Brakhage A.A."/>
            <person name="Braus G.H."/>
            <person name="Fischer R."/>
            <person name="Frisvad J.C."/>
            <person name="Goldman G.H."/>
            <person name="Houbraken J."/>
            <person name="Oakley B."/>
            <person name="Pocsi I."/>
            <person name="Scazzocchio C."/>
            <person name="Seiboth B."/>
            <person name="vanKuyk P.A."/>
            <person name="Wortman J."/>
            <person name="Dyer P.S."/>
            <person name="Grigoriev I.V."/>
        </authorList>
    </citation>
    <scope>NUCLEOTIDE SEQUENCE [LARGE SCALE GENOMIC DNA]</scope>
    <source>
        <strain evidence="2">CBS 516.65</strain>
    </source>
</reference>
<dbReference type="PANTHER" id="PTHR21310">
    <property type="entry name" value="AMINOGLYCOSIDE PHOSPHOTRANSFERASE-RELATED-RELATED"/>
    <property type="match status" value="1"/>
</dbReference>
<dbReference type="InterPro" id="IPR051678">
    <property type="entry name" value="AGP_Transferase"/>
</dbReference>
<evidence type="ECO:0000313" key="1">
    <source>
        <dbReference type="EMBL" id="OJJ83414.1"/>
    </source>
</evidence>
<dbReference type="RefSeq" id="XP_022400112.1">
    <property type="nucleotide sequence ID" value="XM_022546788.1"/>
</dbReference>
<evidence type="ECO:0008006" key="3">
    <source>
        <dbReference type="Google" id="ProtNLM"/>
    </source>
</evidence>
<dbReference type="VEuPathDB" id="FungiDB:ASPGLDRAFT_47963"/>
<sequence length="151" mass="16958">MAGKSLRWSLTSSKKRKKVMSQLAGIYTELQAFPFDLMGSLDKSGSDHVGPFARESLTDYVDSRVQPIGPFTSSGDYLVEGLRLTLDLIMRGECYAAQAVDAFLVHRFLLDSVPRILSYHGHDDGRFYLTHADNKRDHILVDDDDYNITGL</sequence>
<dbReference type="OrthoDB" id="5327538at2759"/>
<dbReference type="PANTHER" id="PTHR21310:SF15">
    <property type="entry name" value="AMINOGLYCOSIDE PHOSPHOTRANSFERASE DOMAIN-CONTAINING PROTEIN"/>
    <property type="match status" value="1"/>
</dbReference>
<dbReference type="Proteomes" id="UP000184300">
    <property type="component" value="Unassembled WGS sequence"/>
</dbReference>
<dbReference type="AlphaFoldDB" id="A0A1L9VHN7"/>
<proteinExistence type="predicted"/>
<dbReference type="GeneID" id="34463049"/>
<name>A0A1L9VHN7_ASPGL</name>
<accession>A0A1L9VHN7</accession>
<gene>
    <name evidence="1" type="ORF">ASPGLDRAFT_47963</name>
</gene>